<evidence type="ECO:0000256" key="5">
    <source>
        <dbReference type="SAM" id="SignalP"/>
    </source>
</evidence>
<reference evidence="7 8" key="1">
    <citation type="submission" date="2020-05" db="EMBL/GenBank/DDBJ databases">
        <title>MicrobeNet Type strains.</title>
        <authorList>
            <person name="Nicholson A.C."/>
        </authorList>
    </citation>
    <scope>NUCLEOTIDE SEQUENCE [LARGE SCALE GENOMIC DNA]</scope>
    <source>
        <strain evidence="7 8">JCM 3224</strain>
    </source>
</reference>
<dbReference type="PANTHER" id="PTHR47359:SF3">
    <property type="entry name" value="NLP_P60 DOMAIN-CONTAINING PROTEIN-RELATED"/>
    <property type="match status" value="1"/>
</dbReference>
<dbReference type="Pfam" id="PF00877">
    <property type="entry name" value="NLPC_P60"/>
    <property type="match status" value="1"/>
</dbReference>
<keyword evidence="5" id="KW-0732">Signal</keyword>
<feature type="chain" id="PRO_5033050576" evidence="5">
    <location>
        <begin position="43"/>
        <end position="209"/>
    </location>
</feature>
<dbReference type="GO" id="GO:0006508">
    <property type="term" value="P:proteolysis"/>
    <property type="evidence" value="ECO:0007669"/>
    <property type="project" value="UniProtKB-KW"/>
</dbReference>
<dbReference type="Gene3D" id="3.90.1720.10">
    <property type="entry name" value="endopeptidase domain like (from Nostoc punctiforme)"/>
    <property type="match status" value="1"/>
</dbReference>
<evidence type="ECO:0000256" key="2">
    <source>
        <dbReference type="ARBA" id="ARBA00022670"/>
    </source>
</evidence>
<feature type="domain" description="NlpC/P60" evidence="6">
    <location>
        <begin position="96"/>
        <end position="209"/>
    </location>
</feature>
<dbReference type="SUPFAM" id="SSF54001">
    <property type="entry name" value="Cysteine proteinases"/>
    <property type="match status" value="1"/>
</dbReference>
<evidence type="ECO:0000256" key="4">
    <source>
        <dbReference type="ARBA" id="ARBA00022807"/>
    </source>
</evidence>
<dbReference type="RefSeq" id="WP_067518813.1">
    <property type="nucleotide sequence ID" value="NZ_JABELX010000007.1"/>
</dbReference>
<dbReference type="AlphaFoldDB" id="A0A849C3L4"/>
<protein>
    <submittedName>
        <fullName evidence="7">C40 family peptidase</fullName>
    </submittedName>
</protein>
<evidence type="ECO:0000256" key="1">
    <source>
        <dbReference type="ARBA" id="ARBA00007074"/>
    </source>
</evidence>
<dbReference type="InterPro" id="IPR051794">
    <property type="entry name" value="PG_Endopeptidase_C40"/>
</dbReference>
<sequence length="209" mass="20958">MANNVKRQVRGMQRGAQRAVVASAVGAATLSALLLPATPAQAQPVTIPGVGTFEVPDQVQLPAGIPGVPESLPIQIPPIPGVEAPGAPAPFVAPQKTAGDLAVDAALSKVGTPYVYGAAGPNAFDCSGLVQWSYAQAGVSLPRTSYQQINAGTPVSADALRPGDVVSFYGGGHSGIYVGNGEVVHASTSGQPVKVAPISSMPFAGATRI</sequence>
<dbReference type="InterPro" id="IPR000064">
    <property type="entry name" value="NLP_P60_dom"/>
</dbReference>
<keyword evidence="3" id="KW-0378">Hydrolase</keyword>
<dbReference type="GO" id="GO:0008234">
    <property type="term" value="F:cysteine-type peptidase activity"/>
    <property type="evidence" value="ECO:0007669"/>
    <property type="project" value="UniProtKB-KW"/>
</dbReference>
<comment type="similarity">
    <text evidence="1">Belongs to the peptidase C40 family.</text>
</comment>
<name>A0A849C3L4_9NOCA</name>
<dbReference type="PROSITE" id="PS51935">
    <property type="entry name" value="NLPC_P60"/>
    <property type="match status" value="1"/>
</dbReference>
<keyword evidence="8" id="KW-1185">Reference proteome</keyword>
<dbReference type="PANTHER" id="PTHR47359">
    <property type="entry name" value="PEPTIDOGLYCAN DL-ENDOPEPTIDASE CWLO"/>
    <property type="match status" value="1"/>
</dbReference>
<feature type="signal peptide" evidence="5">
    <location>
        <begin position="1"/>
        <end position="42"/>
    </location>
</feature>
<comment type="caution">
    <text evidence="7">The sequence shown here is derived from an EMBL/GenBank/DDBJ whole genome shotgun (WGS) entry which is preliminary data.</text>
</comment>
<proteinExistence type="inferred from homology"/>
<organism evidence="7 8">
    <name type="scientific">Nocardia uniformis</name>
    <dbReference type="NCBI Taxonomy" id="53432"/>
    <lineage>
        <taxon>Bacteria</taxon>
        <taxon>Bacillati</taxon>
        <taxon>Actinomycetota</taxon>
        <taxon>Actinomycetes</taxon>
        <taxon>Mycobacteriales</taxon>
        <taxon>Nocardiaceae</taxon>
        <taxon>Nocardia</taxon>
    </lineage>
</organism>
<keyword evidence="4" id="KW-0788">Thiol protease</keyword>
<evidence type="ECO:0000313" key="7">
    <source>
        <dbReference type="EMBL" id="NNH72186.1"/>
    </source>
</evidence>
<dbReference type="Proteomes" id="UP000586827">
    <property type="component" value="Unassembled WGS sequence"/>
</dbReference>
<dbReference type="EMBL" id="JABELX010000007">
    <property type="protein sequence ID" value="NNH72186.1"/>
    <property type="molecule type" value="Genomic_DNA"/>
</dbReference>
<evidence type="ECO:0000259" key="6">
    <source>
        <dbReference type="PROSITE" id="PS51935"/>
    </source>
</evidence>
<evidence type="ECO:0000313" key="8">
    <source>
        <dbReference type="Proteomes" id="UP000586827"/>
    </source>
</evidence>
<dbReference type="InterPro" id="IPR038765">
    <property type="entry name" value="Papain-like_cys_pep_sf"/>
</dbReference>
<keyword evidence="2" id="KW-0645">Protease</keyword>
<gene>
    <name evidence="7" type="ORF">HLB23_20385</name>
</gene>
<evidence type="ECO:0000256" key="3">
    <source>
        <dbReference type="ARBA" id="ARBA00022801"/>
    </source>
</evidence>
<accession>A0A849C3L4</accession>